<keyword evidence="4 11" id="KW-0418">Kinase</keyword>
<dbReference type="GO" id="GO:0051403">
    <property type="term" value="P:stress-activated MAPK cascade"/>
    <property type="evidence" value="ECO:0007669"/>
    <property type="project" value="TreeGrafter"/>
</dbReference>
<dbReference type="Proteomes" id="UP001165289">
    <property type="component" value="Unassembled WGS sequence"/>
</dbReference>
<evidence type="ECO:0000256" key="3">
    <source>
        <dbReference type="ARBA" id="ARBA00022741"/>
    </source>
</evidence>
<dbReference type="InterPro" id="IPR000719">
    <property type="entry name" value="Prot_kinase_dom"/>
</dbReference>
<keyword evidence="1" id="KW-0723">Serine/threonine-protein kinase</keyword>
<evidence type="ECO:0000256" key="6">
    <source>
        <dbReference type="ARBA" id="ARBA00038035"/>
    </source>
</evidence>
<dbReference type="PROSITE" id="PS00107">
    <property type="entry name" value="PROTEIN_KINASE_ATP"/>
    <property type="match status" value="1"/>
</dbReference>
<dbReference type="Gene3D" id="3.30.200.20">
    <property type="entry name" value="Phosphorylase Kinase, domain 1"/>
    <property type="match status" value="1"/>
</dbReference>
<evidence type="ECO:0000259" key="10">
    <source>
        <dbReference type="PROSITE" id="PS50011"/>
    </source>
</evidence>
<feature type="domain" description="Protein kinase" evidence="10">
    <location>
        <begin position="260"/>
        <end position="516"/>
    </location>
</feature>
<dbReference type="EC" id="2.7.12.2" evidence="7"/>
<keyword evidence="2" id="KW-0808">Transferase</keyword>
<dbReference type="InterPro" id="IPR008271">
    <property type="entry name" value="Ser/Thr_kinase_AS"/>
</dbReference>
<dbReference type="Gene3D" id="1.10.510.10">
    <property type="entry name" value="Transferase(Phosphotransferase) domain 1"/>
    <property type="match status" value="1"/>
</dbReference>
<dbReference type="PROSITE" id="PS00108">
    <property type="entry name" value="PROTEIN_KINASE_ST"/>
    <property type="match status" value="1"/>
</dbReference>
<reference evidence="11 12" key="1">
    <citation type="journal article" date="2023" name="BMC Biol.">
        <title>The compact genome of the sponge Oopsacas minuta (Hexactinellida) is lacking key metazoan core genes.</title>
        <authorList>
            <person name="Santini S."/>
            <person name="Schenkelaars Q."/>
            <person name="Jourda C."/>
            <person name="Duchesne M."/>
            <person name="Belahbib H."/>
            <person name="Rocher C."/>
            <person name="Selva M."/>
            <person name="Riesgo A."/>
            <person name="Vervoort M."/>
            <person name="Leys S.P."/>
            <person name="Kodjabachian L."/>
            <person name="Le Bivic A."/>
            <person name="Borchiellini C."/>
            <person name="Claverie J.M."/>
            <person name="Renard E."/>
        </authorList>
    </citation>
    <scope>NUCLEOTIDE SEQUENCE [LARGE SCALE GENOMIC DNA]</scope>
    <source>
        <strain evidence="11">SPO-2</strain>
    </source>
</reference>
<feature type="region of interest" description="Disordered" evidence="9">
    <location>
        <begin position="97"/>
        <end position="122"/>
    </location>
</feature>
<dbReference type="AlphaFoldDB" id="A0AAV7KE52"/>
<dbReference type="InterPro" id="IPR017441">
    <property type="entry name" value="Protein_kinase_ATP_BS"/>
</dbReference>
<gene>
    <name evidence="11" type="ORF">LOD99_11024</name>
</gene>
<evidence type="ECO:0000256" key="5">
    <source>
        <dbReference type="ARBA" id="ARBA00022840"/>
    </source>
</evidence>
<organism evidence="11 12">
    <name type="scientific">Oopsacas minuta</name>
    <dbReference type="NCBI Taxonomy" id="111878"/>
    <lineage>
        <taxon>Eukaryota</taxon>
        <taxon>Metazoa</taxon>
        <taxon>Porifera</taxon>
        <taxon>Hexactinellida</taxon>
        <taxon>Hexasterophora</taxon>
        <taxon>Lyssacinosida</taxon>
        <taxon>Leucopsacidae</taxon>
        <taxon>Oopsacas</taxon>
    </lineage>
</organism>
<dbReference type="PROSITE" id="PS50011">
    <property type="entry name" value="PROTEIN_KINASE_DOM"/>
    <property type="match status" value="1"/>
</dbReference>
<dbReference type="SMART" id="SM00220">
    <property type="entry name" value="S_TKc"/>
    <property type="match status" value="1"/>
</dbReference>
<evidence type="ECO:0000256" key="9">
    <source>
        <dbReference type="SAM" id="MobiDB-lite"/>
    </source>
</evidence>
<dbReference type="PANTHER" id="PTHR48013:SF17">
    <property type="entry name" value="DUAL SPECIFICITY MITOGEN-ACTIVATED PROTEIN KINASE KINASE 7"/>
    <property type="match status" value="1"/>
</dbReference>
<evidence type="ECO:0000256" key="7">
    <source>
        <dbReference type="ARBA" id="ARBA00038999"/>
    </source>
</evidence>
<feature type="compositionally biased region" description="Low complexity" evidence="9">
    <location>
        <begin position="103"/>
        <end position="118"/>
    </location>
</feature>
<evidence type="ECO:0000256" key="8">
    <source>
        <dbReference type="PROSITE-ProRule" id="PRU10141"/>
    </source>
</evidence>
<dbReference type="GO" id="GO:0005524">
    <property type="term" value="F:ATP binding"/>
    <property type="evidence" value="ECO:0007669"/>
    <property type="project" value="UniProtKB-UniRule"/>
</dbReference>
<dbReference type="SUPFAM" id="SSF56112">
    <property type="entry name" value="Protein kinase-like (PK-like)"/>
    <property type="match status" value="1"/>
</dbReference>
<keyword evidence="3 8" id="KW-0547">Nucleotide-binding</keyword>
<dbReference type="InterPro" id="IPR011009">
    <property type="entry name" value="Kinase-like_dom_sf"/>
</dbReference>
<evidence type="ECO:0000256" key="4">
    <source>
        <dbReference type="ARBA" id="ARBA00022777"/>
    </source>
</evidence>
<comment type="caution">
    <text evidence="11">The sequence shown here is derived from an EMBL/GenBank/DDBJ whole genome shotgun (WGS) entry which is preliminary data.</text>
</comment>
<feature type="binding site" evidence="8">
    <location>
        <position position="290"/>
    </location>
    <ligand>
        <name>ATP</name>
        <dbReference type="ChEBI" id="CHEBI:30616"/>
    </ligand>
</feature>
<dbReference type="GO" id="GO:0008545">
    <property type="term" value="F:JUN kinase kinase activity"/>
    <property type="evidence" value="ECO:0007669"/>
    <property type="project" value="TreeGrafter"/>
</dbReference>
<dbReference type="FunFam" id="3.30.200.20:FF:000040">
    <property type="entry name" value="Dual specificity mitogen-activated protein kinase kinase"/>
    <property type="match status" value="1"/>
</dbReference>
<dbReference type="GO" id="GO:0004674">
    <property type="term" value="F:protein serine/threonine kinase activity"/>
    <property type="evidence" value="ECO:0007669"/>
    <property type="project" value="UniProtKB-KW"/>
</dbReference>
<protein>
    <recommendedName>
        <fullName evidence="7">mitogen-activated protein kinase kinase</fullName>
        <ecNumber evidence="7">2.7.12.2</ecNumber>
    </recommendedName>
</protein>
<comment type="similarity">
    <text evidence="6">Belongs to the protein kinase superfamily. STE Ser/Thr protein kinase family. MAP kinase kinase subfamily.</text>
</comment>
<dbReference type="EMBL" id="JAKMXF010000087">
    <property type="protein sequence ID" value="KAI6658646.1"/>
    <property type="molecule type" value="Genomic_DNA"/>
</dbReference>
<sequence length="535" mass="60453">MTEQVQDISNILAIKSVNHFVANQNSKSNTLTKSFLSNDSDVVLPPLNEPEKISIPESRALKSSKLHGYYSTDAGHHLMESSDLLISEFPDVQSSELHSKVRPSFNKPSPKKPNPLNLTQLKTPRNLKNTSNIRHPHHIDCNAFKGSSGYPLTNNSYPLANDTILQRPKAINLMLDLAPLGALPKIDQPLGLKQNKFKPKSTKKELQDSKAPLSEYISPNSCTDSPFATKYEEIIERFTGKLKVSTSEISPEISFSEDDIELQDEIGGGVSGTVYIVEHRTSKLKMAAKKMRWKPHQEEQKRILMDLEIMSIQKSPFIVFYYGSLVVNDNVWLYMELMDTCLDKVLKRHGPLPEQIVANVVIATLNALHYLKSVHDIIHRDVKPSNILINKKGNIKICDFGISKQLVESCVETRGAGPIAYISPERLDIDMKEYDVRADVWSLGISVIELLTGKLPYSHCKSDIEVMTRIVQEPPPRLPEILSVSQECKRFIELCLTKDYTKRPKYQVLLETSEFVKRYMAVQVPVAEWFASLTK</sequence>
<evidence type="ECO:0000313" key="12">
    <source>
        <dbReference type="Proteomes" id="UP001165289"/>
    </source>
</evidence>
<accession>A0AAV7KE52</accession>
<dbReference type="PANTHER" id="PTHR48013">
    <property type="entry name" value="DUAL SPECIFICITY MITOGEN-ACTIVATED PROTEIN KINASE KINASE 5-RELATED"/>
    <property type="match status" value="1"/>
</dbReference>
<evidence type="ECO:0000256" key="1">
    <source>
        <dbReference type="ARBA" id="ARBA00022527"/>
    </source>
</evidence>
<keyword evidence="5 8" id="KW-0067">ATP-binding</keyword>
<dbReference type="Pfam" id="PF00069">
    <property type="entry name" value="Pkinase"/>
    <property type="match status" value="1"/>
</dbReference>
<proteinExistence type="inferred from homology"/>
<name>A0AAV7KE52_9METZ</name>
<keyword evidence="12" id="KW-1185">Reference proteome</keyword>
<evidence type="ECO:0000256" key="2">
    <source>
        <dbReference type="ARBA" id="ARBA00022679"/>
    </source>
</evidence>
<evidence type="ECO:0000313" key="11">
    <source>
        <dbReference type="EMBL" id="KAI6658646.1"/>
    </source>
</evidence>